<dbReference type="Proteomes" id="UP001153050">
    <property type="component" value="Unassembled WGS sequence"/>
</dbReference>
<proteinExistence type="predicted"/>
<comment type="caution">
    <text evidence="2">The sequence shown here is derived from an EMBL/GenBank/DDBJ whole genome shotgun (WGS) entry which is preliminary data.</text>
</comment>
<organism evidence="2 3">
    <name type="scientific">Mesorhizobium escarrei</name>
    <dbReference type="NCBI Taxonomy" id="666018"/>
    <lineage>
        <taxon>Bacteria</taxon>
        <taxon>Pseudomonadati</taxon>
        <taxon>Pseudomonadota</taxon>
        <taxon>Alphaproteobacteria</taxon>
        <taxon>Hyphomicrobiales</taxon>
        <taxon>Phyllobacteriaceae</taxon>
        <taxon>Mesorhizobium</taxon>
    </lineage>
</organism>
<gene>
    <name evidence="2" type="ORF">MES5069_550197</name>
</gene>
<reference evidence="2 3" key="1">
    <citation type="submission" date="2022-03" db="EMBL/GenBank/DDBJ databases">
        <authorList>
            <person name="Brunel B."/>
        </authorList>
    </citation>
    <scope>NUCLEOTIDE SEQUENCE [LARGE SCALE GENOMIC DNA]</scope>
    <source>
        <strain evidence="2">STM5069sample</strain>
    </source>
</reference>
<dbReference type="EMBL" id="CAKXZT010000152">
    <property type="protein sequence ID" value="CAH2407222.1"/>
    <property type="molecule type" value="Genomic_DNA"/>
</dbReference>
<sequence length="64" mass="6925">MTRNEILALVPAFGVSAWELHNYVSLTGWWLIGAAIVPAVVIVRAWKAVAAISVAAAALWFYAK</sequence>
<keyword evidence="3" id="KW-1185">Reference proteome</keyword>
<accession>A0ABN8KAF8</accession>
<keyword evidence="1" id="KW-0472">Membrane</keyword>
<evidence type="ECO:0000256" key="1">
    <source>
        <dbReference type="SAM" id="Phobius"/>
    </source>
</evidence>
<evidence type="ECO:0000313" key="2">
    <source>
        <dbReference type="EMBL" id="CAH2407222.1"/>
    </source>
</evidence>
<name>A0ABN8KAF8_9HYPH</name>
<keyword evidence="1" id="KW-0812">Transmembrane</keyword>
<protein>
    <submittedName>
        <fullName evidence="2">Uncharacterized protein</fullName>
    </submittedName>
</protein>
<dbReference type="RefSeq" id="WP_254021105.1">
    <property type="nucleotide sequence ID" value="NZ_CAKXZT010000152.1"/>
</dbReference>
<feature type="transmembrane region" description="Helical" evidence="1">
    <location>
        <begin position="41"/>
        <end position="63"/>
    </location>
</feature>
<evidence type="ECO:0000313" key="3">
    <source>
        <dbReference type="Proteomes" id="UP001153050"/>
    </source>
</evidence>
<keyword evidence="1" id="KW-1133">Transmembrane helix</keyword>